<dbReference type="SUPFAM" id="SSF49785">
    <property type="entry name" value="Galactose-binding domain-like"/>
    <property type="match status" value="1"/>
</dbReference>
<dbReference type="Proteomes" id="UP000249616">
    <property type="component" value="Chromosome"/>
</dbReference>
<dbReference type="GO" id="GO:0008889">
    <property type="term" value="F:glycerophosphodiester phosphodiesterase activity"/>
    <property type="evidence" value="ECO:0007669"/>
    <property type="project" value="TreeGrafter"/>
</dbReference>
<dbReference type="InterPro" id="IPR030395">
    <property type="entry name" value="GP_PDE_dom"/>
</dbReference>
<dbReference type="GO" id="GO:0070291">
    <property type="term" value="P:N-acylethanolamine metabolic process"/>
    <property type="evidence" value="ECO:0007669"/>
    <property type="project" value="TreeGrafter"/>
</dbReference>
<dbReference type="AlphaFoldDB" id="A0A2Z4IS46"/>
<dbReference type="Pfam" id="PF03422">
    <property type="entry name" value="CBM_6"/>
    <property type="match status" value="1"/>
</dbReference>
<evidence type="ECO:0000259" key="4">
    <source>
        <dbReference type="PROSITE" id="PS51704"/>
    </source>
</evidence>
<evidence type="ECO:0000313" key="5">
    <source>
        <dbReference type="EMBL" id="AWW35584.1"/>
    </source>
</evidence>
<gene>
    <name evidence="5" type="ORF">DN051_01990</name>
</gene>
<dbReference type="InterPro" id="IPR008979">
    <property type="entry name" value="Galactose-bd-like_sf"/>
</dbReference>
<dbReference type="InterPro" id="IPR017946">
    <property type="entry name" value="PLC-like_Pdiesterase_TIM-brl"/>
</dbReference>
<dbReference type="GO" id="GO:0005886">
    <property type="term" value="C:plasma membrane"/>
    <property type="evidence" value="ECO:0007669"/>
    <property type="project" value="TreeGrafter"/>
</dbReference>
<dbReference type="SMART" id="SM00606">
    <property type="entry name" value="CBD_IV"/>
    <property type="match status" value="1"/>
</dbReference>
<keyword evidence="6" id="KW-1185">Reference proteome</keyword>
<keyword evidence="1 2" id="KW-0732">Signal</keyword>
<dbReference type="SUPFAM" id="SSF51695">
    <property type="entry name" value="PLC-like phosphodiesterases"/>
    <property type="match status" value="1"/>
</dbReference>
<dbReference type="InterPro" id="IPR006584">
    <property type="entry name" value="Cellulose-bd_IV"/>
</dbReference>
<proteinExistence type="predicted"/>
<dbReference type="GO" id="GO:0030246">
    <property type="term" value="F:carbohydrate binding"/>
    <property type="evidence" value="ECO:0007669"/>
    <property type="project" value="InterPro"/>
</dbReference>
<dbReference type="PROSITE" id="PS51704">
    <property type="entry name" value="GP_PDE"/>
    <property type="match status" value="1"/>
</dbReference>
<feature type="chain" id="PRO_5016271521" evidence="2">
    <location>
        <begin position="27"/>
        <end position="500"/>
    </location>
</feature>
<dbReference type="PANTHER" id="PTHR46320">
    <property type="entry name" value="GLYCEROPHOSPHODIESTER PHOSPHODIESTERASE 1"/>
    <property type="match status" value="1"/>
</dbReference>
<feature type="domain" description="GP-PDE" evidence="4">
    <location>
        <begin position="86"/>
        <end position="190"/>
    </location>
</feature>
<dbReference type="KEGG" id="scad:DN051_01990"/>
<dbReference type="Pfam" id="PF03009">
    <property type="entry name" value="GDPD"/>
    <property type="match status" value="1"/>
</dbReference>
<dbReference type="PANTHER" id="PTHR46320:SF1">
    <property type="entry name" value="GLYCEROPHOSPHODIESTER PHOSPHODIESTERASE 1"/>
    <property type="match status" value="1"/>
</dbReference>
<sequence length="500" mass="54019">MTRSILRRSALVATALSLTLTGAVVGAGLSDDGPSSGIGLAADKDGALAQGGPDVSHIYGGGGKGGHTSAERAYRDLLDHSRDAKILTAAHRGQWRDAPENSLPAIRAAFQHGAEIAEIDIQLTKDGVPVLMHDTTVDRTTNGSGRVADLTLAQVKGLRLKEGLGGSQAAVTDEQVPTLEEAMTLVKDRGLVNLDKGWPFREEIWHVLAETDTVRNGIYKSSAPVAEVKGFLATHRGAVYMHMINDDNLAHVTEFGDDQPVAYEVNFGSIADAVARKPFLDSLARHSRVWSNTMWNGLADRMTDEASLIDPLRGWEGLVRGFHTSIFQTDDVEKLEAWLRTGEGDPVPHGSVRVQAEDFLPGEGIGYHDNDTANAGGLRMRPGEGVDLSDADGNVRVSWMRGGEWLSYEVTVPRTGTYAVSARVSSPYSPAGTYTLSFDGGAESDRVAVRNTTSHNKQVLQPSGVTRHLTAGRHTVRVNLPADAYQNWNLDYLQFEPVRR</sequence>
<dbReference type="InterPro" id="IPR005084">
    <property type="entry name" value="CBM6"/>
</dbReference>
<dbReference type="PROSITE" id="PS51175">
    <property type="entry name" value="CBM6"/>
    <property type="match status" value="1"/>
</dbReference>
<accession>A0A2Z4IS46</accession>
<evidence type="ECO:0000313" key="6">
    <source>
        <dbReference type="Proteomes" id="UP000249616"/>
    </source>
</evidence>
<dbReference type="CDD" id="cd04080">
    <property type="entry name" value="CBM6_cellulase-like"/>
    <property type="match status" value="1"/>
</dbReference>
<reference evidence="5 6" key="1">
    <citation type="journal article" date="2019" name="Int. J. Syst. Evol. Microbiol.">
        <title>Streptomyces cadmiisoli sp. nov., a novel actinomycete isolated from cadmium-contaminated soil.</title>
        <authorList>
            <person name="Li K."/>
            <person name="Tang X."/>
            <person name="Zhao J."/>
            <person name="Guo Y."/>
            <person name="Tang Y."/>
            <person name="Gao J."/>
        </authorList>
    </citation>
    <scope>NUCLEOTIDE SEQUENCE [LARGE SCALE GENOMIC DNA]</scope>
    <source>
        <strain evidence="5 6">ZFG47</strain>
    </source>
</reference>
<evidence type="ECO:0000256" key="1">
    <source>
        <dbReference type="ARBA" id="ARBA00022729"/>
    </source>
</evidence>
<organism evidence="5 6">
    <name type="scientific">Streptomyces cadmiisoli</name>
    <dbReference type="NCBI Taxonomy" id="2184053"/>
    <lineage>
        <taxon>Bacteria</taxon>
        <taxon>Bacillati</taxon>
        <taxon>Actinomycetota</taxon>
        <taxon>Actinomycetes</taxon>
        <taxon>Kitasatosporales</taxon>
        <taxon>Streptomycetaceae</taxon>
        <taxon>Streptomyces</taxon>
        <taxon>Streptomyces aurantiacus group</taxon>
    </lineage>
</organism>
<evidence type="ECO:0000256" key="2">
    <source>
        <dbReference type="SAM" id="SignalP"/>
    </source>
</evidence>
<dbReference type="Gene3D" id="2.60.120.260">
    <property type="entry name" value="Galactose-binding domain-like"/>
    <property type="match status" value="1"/>
</dbReference>
<name>A0A2Z4IS46_9ACTN</name>
<dbReference type="InterPro" id="IPR032160">
    <property type="entry name" value="DUF4996"/>
</dbReference>
<dbReference type="EMBL" id="CP030073">
    <property type="protein sequence ID" value="AWW35584.1"/>
    <property type="molecule type" value="Genomic_DNA"/>
</dbReference>
<feature type="signal peptide" evidence="2">
    <location>
        <begin position="1"/>
        <end position="26"/>
    </location>
</feature>
<protein>
    <submittedName>
        <fullName evidence="5">Glycerophosphodiester phosphodiesterase</fullName>
    </submittedName>
</protein>
<feature type="domain" description="CBM6" evidence="3">
    <location>
        <begin position="352"/>
        <end position="496"/>
    </location>
</feature>
<dbReference type="CDD" id="cd08566">
    <property type="entry name" value="GDPD_AtGDE_like"/>
    <property type="match status" value="1"/>
</dbReference>
<dbReference type="Pfam" id="PF16387">
    <property type="entry name" value="DUF4996"/>
    <property type="match status" value="1"/>
</dbReference>
<dbReference type="Gene3D" id="3.20.20.190">
    <property type="entry name" value="Phosphatidylinositol (PI) phosphodiesterase"/>
    <property type="match status" value="1"/>
</dbReference>
<dbReference type="GO" id="GO:0006580">
    <property type="term" value="P:ethanolamine metabolic process"/>
    <property type="evidence" value="ECO:0007669"/>
    <property type="project" value="TreeGrafter"/>
</dbReference>
<dbReference type="GO" id="GO:0006644">
    <property type="term" value="P:phospholipid metabolic process"/>
    <property type="evidence" value="ECO:0007669"/>
    <property type="project" value="TreeGrafter"/>
</dbReference>
<evidence type="ECO:0000259" key="3">
    <source>
        <dbReference type="PROSITE" id="PS51175"/>
    </source>
</evidence>